<reference evidence="1" key="1">
    <citation type="submission" date="2022-02" db="EMBL/GenBank/DDBJ databases">
        <title>Plant Genome Project.</title>
        <authorList>
            <person name="Zhang R.-G."/>
        </authorList>
    </citation>
    <scope>NUCLEOTIDE SEQUENCE</scope>
    <source>
        <strain evidence="1">AT1</strain>
    </source>
</reference>
<sequence length="198" mass="22230">MSFPWMKILSRVKVLRELLSIVTEIMDRIDEKVILNFKGNSIKIKVAEKHQAIVSKENKLGYMAVDAFSLRNGGFEIMIPFLKKSEEEDGMALEVTHELENPILVEEGEKQPNDERVVEGVDLDLKIQIYSLRVVESVVGDTCSDSISGDRKSNVAVEDGEIVAENITPILGVSTEIHDPGSDVRLIKAFEIFQKWVS</sequence>
<evidence type="ECO:0000313" key="1">
    <source>
        <dbReference type="EMBL" id="KAI8572777.1"/>
    </source>
</evidence>
<proteinExistence type="predicted"/>
<gene>
    <name evidence="1" type="ORF">RHMOL_Rhmol01G0226800</name>
</gene>
<accession>A0ACC0Q6D3</accession>
<protein>
    <submittedName>
        <fullName evidence="1">Uncharacterized protein</fullName>
    </submittedName>
</protein>
<evidence type="ECO:0000313" key="2">
    <source>
        <dbReference type="Proteomes" id="UP001062846"/>
    </source>
</evidence>
<dbReference type="Proteomes" id="UP001062846">
    <property type="component" value="Chromosome 1"/>
</dbReference>
<dbReference type="EMBL" id="CM046388">
    <property type="protein sequence ID" value="KAI8572777.1"/>
    <property type="molecule type" value="Genomic_DNA"/>
</dbReference>
<organism evidence="1 2">
    <name type="scientific">Rhododendron molle</name>
    <name type="common">Chinese azalea</name>
    <name type="synonym">Azalea mollis</name>
    <dbReference type="NCBI Taxonomy" id="49168"/>
    <lineage>
        <taxon>Eukaryota</taxon>
        <taxon>Viridiplantae</taxon>
        <taxon>Streptophyta</taxon>
        <taxon>Embryophyta</taxon>
        <taxon>Tracheophyta</taxon>
        <taxon>Spermatophyta</taxon>
        <taxon>Magnoliopsida</taxon>
        <taxon>eudicotyledons</taxon>
        <taxon>Gunneridae</taxon>
        <taxon>Pentapetalae</taxon>
        <taxon>asterids</taxon>
        <taxon>Ericales</taxon>
        <taxon>Ericaceae</taxon>
        <taxon>Ericoideae</taxon>
        <taxon>Rhodoreae</taxon>
        <taxon>Rhododendron</taxon>
    </lineage>
</organism>
<name>A0ACC0Q6D3_RHOML</name>
<comment type="caution">
    <text evidence="1">The sequence shown here is derived from an EMBL/GenBank/DDBJ whole genome shotgun (WGS) entry which is preliminary data.</text>
</comment>
<keyword evidence="2" id="KW-1185">Reference proteome</keyword>